<name>A0ACD3ANH3_9AGAR</name>
<evidence type="ECO:0000313" key="1">
    <source>
        <dbReference type="EMBL" id="TFK67052.1"/>
    </source>
</evidence>
<dbReference type="EMBL" id="ML208387">
    <property type="protein sequence ID" value="TFK67052.1"/>
    <property type="molecule type" value="Genomic_DNA"/>
</dbReference>
<accession>A0ACD3ANH3</accession>
<sequence>MLIILVLTLAFLQVRAAPFSEAGPATDPTLAHTVLFGIQPRSADAEANMRTQYDIVRSCLFTIAACVYRAIHQNIPDPTMTMWGRLRVRIKITIYALIAPEMMIWWAMRQRYGAIQIAKHVNELKYGLNWTQTHGQFAQMGGFARKDNKHVLYPEDLISLLRRGRIDLDQLKLTKEDIDDKSKGDILSKALVAFQTTWFVFECFARLQQRLPLLELEVVTLAFAILNLITYALWWYKPLNVLRPIYLHIRETPENWSPREIDYVESDGWWASTWKRFIKRPFFAVVKLIPGLSGVMVQRESQAEEKGDGMIARGRTAVGKLVVAIKEDVGKRPWWETVWKRLVWQPFVAVLTPLVELFGEESIPSKPTHVSTFYGMETDDMSVMRSLSCVIGMIFGATHFLSWHSTFPTYTELLLWRISSIVFVVQPVLLFLFNLFEEVKYELWRPIRNFLQAFFAILSIYVGLIAYILARFCVLVLAFLTLNHLPPRALDSITWTSYIPHL</sequence>
<dbReference type="Proteomes" id="UP000308600">
    <property type="component" value="Unassembled WGS sequence"/>
</dbReference>
<keyword evidence="2" id="KW-1185">Reference proteome</keyword>
<gene>
    <name evidence="1" type="ORF">BDN72DRAFT_799429</name>
</gene>
<evidence type="ECO:0000313" key="2">
    <source>
        <dbReference type="Proteomes" id="UP000308600"/>
    </source>
</evidence>
<proteinExistence type="predicted"/>
<reference evidence="1 2" key="1">
    <citation type="journal article" date="2019" name="Nat. Ecol. Evol.">
        <title>Megaphylogeny resolves global patterns of mushroom evolution.</title>
        <authorList>
            <person name="Varga T."/>
            <person name="Krizsan K."/>
            <person name="Foldi C."/>
            <person name="Dima B."/>
            <person name="Sanchez-Garcia M."/>
            <person name="Sanchez-Ramirez S."/>
            <person name="Szollosi G.J."/>
            <person name="Szarkandi J.G."/>
            <person name="Papp V."/>
            <person name="Albert L."/>
            <person name="Andreopoulos W."/>
            <person name="Angelini C."/>
            <person name="Antonin V."/>
            <person name="Barry K.W."/>
            <person name="Bougher N.L."/>
            <person name="Buchanan P."/>
            <person name="Buyck B."/>
            <person name="Bense V."/>
            <person name="Catcheside P."/>
            <person name="Chovatia M."/>
            <person name="Cooper J."/>
            <person name="Damon W."/>
            <person name="Desjardin D."/>
            <person name="Finy P."/>
            <person name="Geml J."/>
            <person name="Haridas S."/>
            <person name="Hughes K."/>
            <person name="Justo A."/>
            <person name="Karasinski D."/>
            <person name="Kautmanova I."/>
            <person name="Kiss B."/>
            <person name="Kocsube S."/>
            <person name="Kotiranta H."/>
            <person name="LaButti K.M."/>
            <person name="Lechner B.E."/>
            <person name="Liimatainen K."/>
            <person name="Lipzen A."/>
            <person name="Lukacs Z."/>
            <person name="Mihaltcheva S."/>
            <person name="Morgado L.N."/>
            <person name="Niskanen T."/>
            <person name="Noordeloos M.E."/>
            <person name="Ohm R.A."/>
            <person name="Ortiz-Santana B."/>
            <person name="Ovrebo C."/>
            <person name="Racz N."/>
            <person name="Riley R."/>
            <person name="Savchenko A."/>
            <person name="Shiryaev A."/>
            <person name="Soop K."/>
            <person name="Spirin V."/>
            <person name="Szebenyi C."/>
            <person name="Tomsovsky M."/>
            <person name="Tulloss R.E."/>
            <person name="Uehling J."/>
            <person name="Grigoriev I.V."/>
            <person name="Vagvolgyi C."/>
            <person name="Papp T."/>
            <person name="Martin F.M."/>
            <person name="Miettinen O."/>
            <person name="Hibbett D.S."/>
            <person name="Nagy L.G."/>
        </authorList>
    </citation>
    <scope>NUCLEOTIDE SEQUENCE [LARGE SCALE GENOMIC DNA]</scope>
    <source>
        <strain evidence="1 2">NL-1719</strain>
    </source>
</reference>
<protein>
    <submittedName>
        <fullName evidence="1">Uncharacterized protein</fullName>
    </submittedName>
</protein>
<organism evidence="1 2">
    <name type="scientific">Pluteus cervinus</name>
    <dbReference type="NCBI Taxonomy" id="181527"/>
    <lineage>
        <taxon>Eukaryota</taxon>
        <taxon>Fungi</taxon>
        <taxon>Dikarya</taxon>
        <taxon>Basidiomycota</taxon>
        <taxon>Agaricomycotina</taxon>
        <taxon>Agaricomycetes</taxon>
        <taxon>Agaricomycetidae</taxon>
        <taxon>Agaricales</taxon>
        <taxon>Pluteineae</taxon>
        <taxon>Pluteaceae</taxon>
        <taxon>Pluteus</taxon>
    </lineage>
</organism>